<dbReference type="EMBL" id="QGGT01000001">
    <property type="protein sequence ID" value="PWK38412.1"/>
    <property type="molecule type" value="Genomic_DNA"/>
</dbReference>
<evidence type="ECO:0000313" key="4">
    <source>
        <dbReference type="Proteomes" id="UP000245754"/>
    </source>
</evidence>
<feature type="domain" description="Amidase" evidence="2">
    <location>
        <begin position="45"/>
        <end position="493"/>
    </location>
</feature>
<reference evidence="3 4" key="1">
    <citation type="submission" date="2018-05" db="EMBL/GenBank/DDBJ databases">
        <title>Genomic Encyclopedia of Type Strains, Phase IV (KMG-V): Genome sequencing to study the core and pangenomes of soil and plant-associated prokaryotes.</title>
        <authorList>
            <person name="Whitman W."/>
        </authorList>
    </citation>
    <scope>NUCLEOTIDE SEQUENCE [LARGE SCALE GENOMIC DNA]</scope>
    <source>
        <strain evidence="3 4">SLV-132</strain>
    </source>
</reference>
<dbReference type="PANTHER" id="PTHR43372:SF4">
    <property type="entry name" value="FATTY-ACID AMIDE HYDROLASE 2"/>
    <property type="match status" value="1"/>
</dbReference>
<comment type="caution">
    <text evidence="3">The sequence shown here is derived from an EMBL/GenBank/DDBJ whole genome shotgun (WGS) entry which is preliminary data.</text>
</comment>
<dbReference type="PANTHER" id="PTHR43372">
    <property type="entry name" value="FATTY-ACID AMIDE HYDROLASE"/>
    <property type="match status" value="1"/>
</dbReference>
<keyword evidence="4" id="KW-1185">Reference proteome</keyword>
<feature type="region of interest" description="Disordered" evidence="1">
    <location>
        <begin position="1"/>
        <end position="20"/>
    </location>
</feature>
<dbReference type="Gene3D" id="3.90.1300.10">
    <property type="entry name" value="Amidase signature (AS) domain"/>
    <property type="match status" value="1"/>
</dbReference>
<accession>A0A316F274</accession>
<dbReference type="Proteomes" id="UP000245754">
    <property type="component" value="Unassembled WGS sequence"/>
</dbReference>
<sequence>MSPEVVSDPISPRASASHAPTSDCWLPAHVAAARLADGETTAVALTEACYAAWAARNPAVNAMVLTDFDAARQAAAESDARRQAGRARGLLDGVPFSIKESFDVEGWPTTCGAPARAGHRAAGDAAVVERLRAQGAVLLGKTNVPLGLRDWQSYNAIYGTTRNPHDLARTPGGSSGGSAAAVCAGMSYFDIGSDIGSSLRNPAHYCGVFSHKSSHGIVPLRGHGNAPAGFAGQDINVAGPIARSARDLELVLHAIAGPDSAEAPAWRMDLPACGHTRLADFRVAVLPTHPLAEADAAVSGAIETLGQDLARAGARVRWNVRPDFDAAHLWHVYVLLLRATTSLYMDDAAFADALARAHGNDRNVGNDRNDGADSMPGDYATLQFAGATLSHRQWLLLQHAREGFARAWHRFFGEYDVLLCPAASTTAFPIDERGEPWQRTITVNGQPLPLTSQLFWAGHSGLCGLPSTVAPIGPASDGLPVGVQIVARRYGDLTSLRFAQLLEDAGHAFRPPPA</sequence>
<dbReference type="InterPro" id="IPR023631">
    <property type="entry name" value="Amidase_dom"/>
</dbReference>
<protein>
    <submittedName>
        <fullName evidence="3">Amidase</fullName>
    </submittedName>
</protein>
<evidence type="ECO:0000259" key="2">
    <source>
        <dbReference type="Pfam" id="PF01425"/>
    </source>
</evidence>
<organism evidence="3 4">
    <name type="scientific">Cupriavidus plantarum</name>
    <dbReference type="NCBI Taxonomy" id="942865"/>
    <lineage>
        <taxon>Bacteria</taxon>
        <taxon>Pseudomonadati</taxon>
        <taxon>Pseudomonadota</taxon>
        <taxon>Betaproteobacteria</taxon>
        <taxon>Burkholderiales</taxon>
        <taxon>Burkholderiaceae</taxon>
        <taxon>Cupriavidus</taxon>
    </lineage>
</organism>
<dbReference type="InterPro" id="IPR036928">
    <property type="entry name" value="AS_sf"/>
</dbReference>
<dbReference type="SUPFAM" id="SSF75304">
    <property type="entry name" value="Amidase signature (AS) enzymes"/>
    <property type="match status" value="1"/>
</dbReference>
<proteinExistence type="predicted"/>
<dbReference type="Pfam" id="PF01425">
    <property type="entry name" value="Amidase"/>
    <property type="match status" value="1"/>
</dbReference>
<evidence type="ECO:0000256" key="1">
    <source>
        <dbReference type="SAM" id="MobiDB-lite"/>
    </source>
</evidence>
<dbReference type="NCBIfam" id="NF004816">
    <property type="entry name" value="PRK06170.1"/>
    <property type="match status" value="1"/>
</dbReference>
<dbReference type="InterPro" id="IPR052739">
    <property type="entry name" value="FAAH2"/>
</dbReference>
<evidence type="ECO:0000313" key="3">
    <source>
        <dbReference type="EMBL" id="PWK38412.1"/>
    </source>
</evidence>
<gene>
    <name evidence="3" type="ORF">C7419_1012307</name>
</gene>
<dbReference type="GO" id="GO:0012505">
    <property type="term" value="C:endomembrane system"/>
    <property type="evidence" value="ECO:0007669"/>
    <property type="project" value="TreeGrafter"/>
</dbReference>
<dbReference type="PIRSF" id="PIRSF001221">
    <property type="entry name" value="Amidase_fungi"/>
    <property type="match status" value="1"/>
</dbReference>
<dbReference type="AlphaFoldDB" id="A0A316F274"/>
<name>A0A316F274_9BURK</name>